<sequence length="383" mass="42100">MDRPPQPCAYPNCNFNDLSIDCRGSCRQRFHAVCVGLSAVDVPVIKSSRNLFWFCDVCRNDPFKECLAPTRSLGAGKNCASTSCIFNDQRIKCDGACGKDFHGMCVKLSETDLAVIGSSPNIRWVCDGCNGKVAPIRDDPDEETPEIEAEHQVEDDSLVGQLENKFESIISKLTKLNTNLEKGVYNTPPDSSPNSEGNSGDLTRDENKTPDVKSPAKIFTFGSVKKSEAPLEKPNFSFAIPVDSVEMFKKSLAAQSFKPKLAPLKPAELVADKNNNPPKPALPKQVAEIAPTVKKDDSKFTLWIKFKDPNLPNGEMCRMVREALGMSAKDSVAAKSVVPNHLRAPVSYFWDWYTLSGNKSTKGANNLFTYHSKKKALKSLGKS</sequence>
<dbReference type="AlphaFoldDB" id="A0ABD1CG92"/>
<evidence type="ECO:0000256" key="2">
    <source>
        <dbReference type="ARBA" id="ARBA00022771"/>
    </source>
</evidence>
<reference evidence="7 8" key="1">
    <citation type="submission" date="2024-05" db="EMBL/GenBank/DDBJ databases">
        <title>Culex pipiens pipiens assembly and annotation.</title>
        <authorList>
            <person name="Alout H."/>
            <person name="Durand T."/>
        </authorList>
    </citation>
    <scope>NUCLEOTIDE SEQUENCE [LARGE SCALE GENOMIC DNA]</scope>
    <source>
        <strain evidence="7">HA-2024</strain>
        <tissue evidence="7">Whole body</tissue>
    </source>
</reference>
<feature type="region of interest" description="Disordered" evidence="5">
    <location>
        <begin position="181"/>
        <end position="214"/>
    </location>
</feature>
<protein>
    <recommendedName>
        <fullName evidence="6">PHD-type domain-containing protein</fullName>
    </recommendedName>
</protein>
<dbReference type="Proteomes" id="UP001562425">
    <property type="component" value="Unassembled WGS sequence"/>
</dbReference>
<feature type="compositionally biased region" description="Polar residues" evidence="5">
    <location>
        <begin position="188"/>
        <end position="201"/>
    </location>
</feature>
<keyword evidence="1" id="KW-0479">Metal-binding</keyword>
<proteinExistence type="predicted"/>
<organism evidence="7 8">
    <name type="scientific">Culex pipiens pipiens</name>
    <name type="common">Northern house mosquito</name>
    <dbReference type="NCBI Taxonomy" id="38569"/>
    <lineage>
        <taxon>Eukaryota</taxon>
        <taxon>Metazoa</taxon>
        <taxon>Ecdysozoa</taxon>
        <taxon>Arthropoda</taxon>
        <taxon>Hexapoda</taxon>
        <taxon>Insecta</taxon>
        <taxon>Pterygota</taxon>
        <taxon>Neoptera</taxon>
        <taxon>Endopterygota</taxon>
        <taxon>Diptera</taxon>
        <taxon>Nematocera</taxon>
        <taxon>Culicoidea</taxon>
        <taxon>Culicidae</taxon>
        <taxon>Culicinae</taxon>
        <taxon>Culicini</taxon>
        <taxon>Culex</taxon>
        <taxon>Culex</taxon>
    </lineage>
</organism>
<dbReference type="SUPFAM" id="SSF57903">
    <property type="entry name" value="FYVE/PHD zinc finger"/>
    <property type="match status" value="2"/>
</dbReference>
<evidence type="ECO:0000256" key="3">
    <source>
        <dbReference type="ARBA" id="ARBA00022833"/>
    </source>
</evidence>
<evidence type="ECO:0000256" key="5">
    <source>
        <dbReference type="SAM" id="MobiDB-lite"/>
    </source>
</evidence>
<evidence type="ECO:0000259" key="6">
    <source>
        <dbReference type="PROSITE" id="PS50016"/>
    </source>
</evidence>
<dbReference type="InterPro" id="IPR019787">
    <property type="entry name" value="Znf_PHD-finger"/>
</dbReference>
<dbReference type="InterPro" id="IPR011011">
    <property type="entry name" value="Znf_FYVE_PHD"/>
</dbReference>
<dbReference type="EMBL" id="JBEHCU010012493">
    <property type="protein sequence ID" value="KAL1375415.1"/>
    <property type="molecule type" value="Genomic_DNA"/>
</dbReference>
<keyword evidence="3" id="KW-0862">Zinc</keyword>
<evidence type="ECO:0000256" key="1">
    <source>
        <dbReference type="ARBA" id="ARBA00022723"/>
    </source>
</evidence>
<comment type="caution">
    <text evidence="7">The sequence shown here is derived from an EMBL/GenBank/DDBJ whole genome shotgun (WGS) entry which is preliminary data.</text>
</comment>
<dbReference type="GO" id="GO:0008270">
    <property type="term" value="F:zinc ion binding"/>
    <property type="evidence" value="ECO:0007669"/>
    <property type="project" value="UniProtKB-KW"/>
</dbReference>
<evidence type="ECO:0000313" key="7">
    <source>
        <dbReference type="EMBL" id="KAL1375415.1"/>
    </source>
</evidence>
<dbReference type="InterPro" id="IPR019786">
    <property type="entry name" value="Zinc_finger_PHD-type_CS"/>
</dbReference>
<accession>A0ABD1CG92</accession>
<dbReference type="PROSITE" id="PS50016">
    <property type="entry name" value="ZF_PHD_2"/>
    <property type="match status" value="1"/>
</dbReference>
<keyword evidence="2 4" id="KW-0863">Zinc-finger</keyword>
<evidence type="ECO:0000256" key="4">
    <source>
        <dbReference type="PROSITE-ProRule" id="PRU00146"/>
    </source>
</evidence>
<dbReference type="InterPro" id="IPR013083">
    <property type="entry name" value="Znf_RING/FYVE/PHD"/>
</dbReference>
<dbReference type="Gene3D" id="3.30.40.10">
    <property type="entry name" value="Zinc/RING finger domain, C3HC4 (zinc finger)"/>
    <property type="match status" value="2"/>
</dbReference>
<name>A0ABD1CG92_CULPP</name>
<gene>
    <name evidence="7" type="ORF">pipiens_004671</name>
</gene>
<feature type="compositionally biased region" description="Basic and acidic residues" evidence="5">
    <location>
        <begin position="202"/>
        <end position="211"/>
    </location>
</feature>
<dbReference type="PROSITE" id="PS01359">
    <property type="entry name" value="ZF_PHD_1"/>
    <property type="match status" value="1"/>
</dbReference>
<keyword evidence="8" id="KW-1185">Reference proteome</keyword>
<evidence type="ECO:0000313" key="8">
    <source>
        <dbReference type="Proteomes" id="UP001562425"/>
    </source>
</evidence>
<feature type="domain" description="PHD-type" evidence="6">
    <location>
        <begin position="52"/>
        <end position="132"/>
    </location>
</feature>